<keyword evidence="3 5" id="KW-0378">Hydrolase</keyword>
<dbReference type="CDD" id="cd00540">
    <property type="entry name" value="AAG"/>
    <property type="match status" value="1"/>
</dbReference>
<dbReference type="EC" id="3.2.2.-" evidence="5"/>
<dbReference type="RefSeq" id="WP_091539909.1">
    <property type="nucleotide sequence ID" value="NZ_FMUS01000003.1"/>
</dbReference>
<keyword evidence="4 5" id="KW-0234">DNA repair</keyword>
<dbReference type="InterPro" id="IPR003180">
    <property type="entry name" value="MPG"/>
</dbReference>
<evidence type="ECO:0000256" key="3">
    <source>
        <dbReference type="ARBA" id="ARBA00022801"/>
    </source>
</evidence>
<protein>
    <recommendedName>
        <fullName evidence="5">Putative 3-methyladenine DNA glycosylase</fullName>
        <ecNumber evidence="5">3.2.2.-</ecNumber>
    </recommendedName>
</protein>
<evidence type="ECO:0000313" key="6">
    <source>
        <dbReference type="EMBL" id="SCY01528.1"/>
    </source>
</evidence>
<keyword evidence="7" id="KW-1185">Reference proteome</keyword>
<dbReference type="PANTHER" id="PTHR10429:SF0">
    <property type="entry name" value="DNA-3-METHYLADENINE GLYCOSYLASE"/>
    <property type="match status" value="1"/>
</dbReference>
<dbReference type="EMBL" id="FMUS01000003">
    <property type="protein sequence ID" value="SCY01528.1"/>
    <property type="molecule type" value="Genomic_DNA"/>
</dbReference>
<dbReference type="NCBIfam" id="NF002001">
    <property type="entry name" value="PRK00802.1-1"/>
    <property type="match status" value="1"/>
</dbReference>
<evidence type="ECO:0000313" key="7">
    <source>
        <dbReference type="Proteomes" id="UP000198636"/>
    </source>
</evidence>
<dbReference type="AlphaFoldDB" id="A0A1G5CGV4"/>
<dbReference type="Proteomes" id="UP000198636">
    <property type="component" value="Unassembled WGS sequence"/>
</dbReference>
<dbReference type="InterPro" id="IPR011034">
    <property type="entry name" value="Formyl_transferase-like_C_sf"/>
</dbReference>
<accession>A0A1G5CGV4</accession>
<dbReference type="NCBIfam" id="NF002003">
    <property type="entry name" value="PRK00802.1-3"/>
    <property type="match status" value="1"/>
</dbReference>
<dbReference type="GO" id="GO:0003905">
    <property type="term" value="F:alkylbase DNA N-glycosylase activity"/>
    <property type="evidence" value="ECO:0007669"/>
    <property type="project" value="InterPro"/>
</dbReference>
<comment type="similarity">
    <text evidence="1 5">Belongs to the DNA glycosylase MPG family.</text>
</comment>
<proteinExistence type="inferred from homology"/>
<dbReference type="NCBIfam" id="TIGR00567">
    <property type="entry name" value="3mg"/>
    <property type="match status" value="1"/>
</dbReference>
<evidence type="ECO:0000256" key="2">
    <source>
        <dbReference type="ARBA" id="ARBA00022763"/>
    </source>
</evidence>
<dbReference type="FunFam" id="3.10.300.10:FF:000001">
    <property type="entry name" value="Putative 3-methyladenine DNA glycosylase"/>
    <property type="match status" value="1"/>
</dbReference>
<reference evidence="6 7" key="1">
    <citation type="submission" date="2016-10" db="EMBL/GenBank/DDBJ databases">
        <authorList>
            <person name="de Groot N.N."/>
        </authorList>
    </citation>
    <scope>NUCLEOTIDE SEQUENCE [LARGE SCALE GENOMIC DNA]</scope>
    <source>
        <strain evidence="6 7">DSM 18978</strain>
    </source>
</reference>
<dbReference type="InterPro" id="IPR036995">
    <property type="entry name" value="MPG_sf"/>
</dbReference>
<dbReference type="PANTHER" id="PTHR10429">
    <property type="entry name" value="DNA-3-METHYLADENINE GLYCOSYLASE"/>
    <property type="match status" value="1"/>
</dbReference>
<name>A0A1G5CGV4_9FIRM</name>
<dbReference type="SUPFAM" id="SSF50486">
    <property type="entry name" value="FMT C-terminal domain-like"/>
    <property type="match status" value="1"/>
</dbReference>
<organism evidence="6 7">
    <name type="scientific">Alkaliphilus peptidifermentans DSM 18978</name>
    <dbReference type="NCBI Taxonomy" id="1120976"/>
    <lineage>
        <taxon>Bacteria</taxon>
        <taxon>Bacillati</taxon>
        <taxon>Bacillota</taxon>
        <taxon>Clostridia</taxon>
        <taxon>Peptostreptococcales</taxon>
        <taxon>Natronincolaceae</taxon>
        <taxon>Alkaliphilus</taxon>
    </lineage>
</organism>
<dbReference type="OrthoDB" id="9794313at2"/>
<dbReference type="STRING" id="1120976.SAMN03080606_00659"/>
<dbReference type="Gene3D" id="3.10.300.10">
    <property type="entry name" value="Methylpurine-DNA glycosylase (MPG)"/>
    <property type="match status" value="1"/>
</dbReference>
<evidence type="ECO:0000256" key="1">
    <source>
        <dbReference type="ARBA" id="ARBA00009232"/>
    </source>
</evidence>
<gene>
    <name evidence="6" type="ORF">SAMN03080606_00659</name>
</gene>
<dbReference type="HAMAP" id="MF_00527">
    <property type="entry name" value="3MGH"/>
    <property type="match status" value="1"/>
</dbReference>
<evidence type="ECO:0000256" key="5">
    <source>
        <dbReference type="HAMAP-Rule" id="MF_00527"/>
    </source>
</evidence>
<evidence type="ECO:0000256" key="4">
    <source>
        <dbReference type="ARBA" id="ARBA00023204"/>
    </source>
</evidence>
<sequence>MNKLTREFYNRDTLDVAKELLGKHLIIIEGNKSSTSKIVETEGYIGSIDKAAHSYQNKRTPRTEVMFGPPGYAYVYLIYGMYYCLNIVTEAAGESAAVLIRAVEPISGVEEMSIRRYKKTIDQLNRKEISNLTSGPGKLCMALGINKSHNGMDMCGDSIYLTYGSDEEHEIVTSKRINIDYAEEAVDYPWRFYIKDNPFVSK</sequence>
<dbReference type="GO" id="GO:0003677">
    <property type="term" value="F:DNA binding"/>
    <property type="evidence" value="ECO:0007669"/>
    <property type="project" value="InterPro"/>
</dbReference>
<dbReference type="GO" id="GO:0006284">
    <property type="term" value="P:base-excision repair"/>
    <property type="evidence" value="ECO:0007669"/>
    <property type="project" value="InterPro"/>
</dbReference>
<keyword evidence="2 5" id="KW-0227">DNA damage</keyword>
<dbReference type="Pfam" id="PF02245">
    <property type="entry name" value="Pur_DNA_glyco"/>
    <property type="match status" value="1"/>
</dbReference>